<comment type="similarity">
    <text evidence="1">Belongs to the LytR/CpsA/Psr (LCP) family.</text>
</comment>
<dbReference type="RefSeq" id="WP_118252110.1">
    <property type="nucleotide sequence ID" value="NZ_JBBMEI010000003.1"/>
</dbReference>
<dbReference type="Gene3D" id="3.40.630.190">
    <property type="entry name" value="LCP protein"/>
    <property type="match status" value="1"/>
</dbReference>
<evidence type="ECO:0000256" key="2">
    <source>
        <dbReference type="SAM" id="Phobius"/>
    </source>
</evidence>
<dbReference type="PANTHER" id="PTHR33392:SF6">
    <property type="entry name" value="POLYISOPRENYL-TEICHOIC ACID--PEPTIDOGLYCAN TEICHOIC ACID TRANSFERASE TAGU"/>
    <property type="match status" value="1"/>
</dbReference>
<keyword evidence="2" id="KW-0812">Transmembrane</keyword>
<protein>
    <submittedName>
        <fullName evidence="4">LCP family protein</fullName>
    </submittedName>
</protein>
<dbReference type="InterPro" id="IPR004474">
    <property type="entry name" value="LytR_CpsA_psr"/>
</dbReference>
<feature type="transmembrane region" description="Helical" evidence="2">
    <location>
        <begin position="12"/>
        <end position="36"/>
    </location>
</feature>
<gene>
    <name evidence="4" type="ORF">WMO75_01855</name>
</gene>
<evidence type="ECO:0000256" key="1">
    <source>
        <dbReference type="ARBA" id="ARBA00006068"/>
    </source>
</evidence>
<evidence type="ECO:0000313" key="4">
    <source>
        <dbReference type="EMBL" id="MEQ2357096.1"/>
    </source>
</evidence>
<dbReference type="EMBL" id="JBBMEI010000003">
    <property type="protein sequence ID" value="MEQ2357096.1"/>
    <property type="molecule type" value="Genomic_DNA"/>
</dbReference>
<proteinExistence type="inferred from homology"/>
<evidence type="ECO:0000259" key="3">
    <source>
        <dbReference type="Pfam" id="PF03816"/>
    </source>
</evidence>
<dbReference type="Proteomes" id="UP001446032">
    <property type="component" value="Unassembled WGS sequence"/>
</dbReference>
<keyword evidence="5" id="KW-1185">Reference proteome</keyword>
<sequence length="340" mass="37947">MKTKRRRSQRQSRARIVIVVIVIILVAALCVGYFLWKQTQGVVKTSTGASQGETVSSSDQSTVEYEGATYRYNDHLSNYLFMGIDSTEEVSEMESQLDAGQADSIYLVSLDRATEQVQVLSIPRDTITEIEVFNPSGISLGMTDNHINLQYAYGDGKEESCELMKTAVSNLLHGLPIQGYYSMNISGISEIGKLVGDVEIVVPDDSLEEYDPYFKEGATVVINGDNVEEFLRYRDSGKSQSALVRQQRQKTYLKALIPKLQEKTQTDSSFVGNMLNDIQPYTVTNMGNDVFVKLLNAAGNSTLETQTVPGEGVEGEYYDEYHVDDDALYKLVLSMFYNKL</sequence>
<evidence type="ECO:0000313" key="5">
    <source>
        <dbReference type="Proteomes" id="UP001446032"/>
    </source>
</evidence>
<name>A0ABV1AGK9_9FIRM</name>
<dbReference type="NCBIfam" id="TIGR00350">
    <property type="entry name" value="lytR_cpsA_psr"/>
    <property type="match status" value="1"/>
</dbReference>
<keyword evidence="2" id="KW-1133">Transmembrane helix</keyword>
<comment type="caution">
    <text evidence="4">The sequence shown here is derived from an EMBL/GenBank/DDBJ whole genome shotgun (WGS) entry which is preliminary data.</text>
</comment>
<keyword evidence="2" id="KW-0472">Membrane</keyword>
<organism evidence="4 5">
    <name type="scientific">Blautia intestinihominis</name>
    <dbReference type="NCBI Taxonomy" id="3133152"/>
    <lineage>
        <taxon>Bacteria</taxon>
        <taxon>Bacillati</taxon>
        <taxon>Bacillota</taxon>
        <taxon>Clostridia</taxon>
        <taxon>Lachnospirales</taxon>
        <taxon>Lachnospiraceae</taxon>
        <taxon>Blautia</taxon>
    </lineage>
</organism>
<reference evidence="4 5" key="1">
    <citation type="submission" date="2024-03" db="EMBL/GenBank/DDBJ databases">
        <title>Human intestinal bacterial collection.</title>
        <authorList>
            <person name="Pauvert C."/>
            <person name="Hitch T.C.A."/>
            <person name="Clavel T."/>
        </authorList>
    </citation>
    <scope>NUCLEOTIDE SEQUENCE [LARGE SCALE GENOMIC DNA]</scope>
    <source>
        <strain evidence="4 5">CLA-AA-H95</strain>
    </source>
</reference>
<feature type="domain" description="Cell envelope-related transcriptional attenuator" evidence="3">
    <location>
        <begin position="102"/>
        <end position="261"/>
    </location>
</feature>
<accession>A0ABV1AGK9</accession>
<dbReference type="Pfam" id="PF03816">
    <property type="entry name" value="LytR_cpsA_psr"/>
    <property type="match status" value="1"/>
</dbReference>
<dbReference type="PANTHER" id="PTHR33392">
    <property type="entry name" value="POLYISOPRENYL-TEICHOIC ACID--PEPTIDOGLYCAN TEICHOIC ACID TRANSFERASE TAGU"/>
    <property type="match status" value="1"/>
</dbReference>
<dbReference type="InterPro" id="IPR050922">
    <property type="entry name" value="LytR/CpsA/Psr_CW_biosynth"/>
</dbReference>